<feature type="domain" description="ATP-grasp" evidence="12">
    <location>
        <begin position="99"/>
        <end position="294"/>
    </location>
</feature>
<dbReference type="InterPro" id="IPR005905">
    <property type="entry name" value="D_ala_D_ala"/>
</dbReference>
<evidence type="ECO:0000256" key="9">
    <source>
        <dbReference type="ARBA" id="ARBA00023316"/>
    </source>
</evidence>
<comment type="subcellular location">
    <subcellularLocation>
        <location evidence="1 10">Cytoplasm</location>
    </subcellularLocation>
</comment>
<comment type="function">
    <text evidence="10">Cell wall formation.</text>
</comment>
<dbReference type="EMBL" id="BOSL01000008">
    <property type="protein sequence ID" value="GIP53895.1"/>
    <property type="molecule type" value="Genomic_DNA"/>
</dbReference>
<keyword evidence="4 10" id="KW-0436">Ligase</keyword>
<evidence type="ECO:0000259" key="12">
    <source>
        <dbReference type="PROSITE" id="PS50975"/>
    </source>
</evidence>
<evidence type="ECO:0000256" key="5">
    <source>
        <dbReference type="ARBA" id="ARBA00022741"/>
    </source>
</evidence>
<dbReference type="RefSeq" id="WP_213655332.1">
    <property type="nucleotide sequence ID" value="NZ_BOSL01000008.1"/>
</dbReference>
<dbReference type="HAMAP" id="MF_00047">
    <property type="entry name" value="Dala_Dala_lig"/>
    <property type="match status" value="1"/>
</dbReference>
<dbReference type="Gene3D" id="3.30.1490.20">
    <property type="entry name" value="ATP-grasp fold, A domain"/>
    <property type="match status" value="1"/>
</dbReference>
<name>A0ABQ4MD15_9BACL</name>
<evidence type="ECO:0000256" key="1">
    <source>
        <dbReference type="ARBA" id="ARBA00004496"/>
    </source>
</evidence>
<dbReference type="Gene3D" id="3.30.470.20">
    <property type="entry name" value="ATP-grasp fold, B domain"/>
    <property type="match status" value="1"/>
</dbReference>
<dbReference type="SUPFAM" id="SSF52440">
    <property type="entry name" value="PreATP-grasp domain"/>
    <property type="match status" value="1"/>
</dbReference>
<sequence length="320" mass="34790">MKVGVVMGGMSSEREISLMTGKEMLAWLDRSKYEVVPIEIVKEEDLSEQVQGIDFALLALHGAYGEDGTVQAALESLGIPYSGSGVESSALCMDKNRSKQLLRAAGIPTPDWLCWSGMEEYDAEAVAQLGYPVFVKPNSGGSSVGTLPVTDEASLKAAVQEALRWDSSVLIEQLVEGEEITCSIVGEELLPVIGIRSKASAWFDYHAKYQDGGAEEQVVILPTEIQTSVQDAAISSYRILKCSVYSRVDMILRNGIPYVLEVNTLPGMTPNSLLPKSAQAAGLKFNELLDRIIELSLQEREQNGIHNLSLQKESVTAYGK</sequence>
<dbReference type="InterPro" id="IPR000291">
    <property type="entry name" value="D-Ala_lig_Van_CS"/>
</dbReference>
<dbReference type="InterPro" id="IPR013815">
    <property type="entry name" value="ATP_grasp_subdomain_1"/>
</dbReference>
<evidence type="ECO:0000256" key="4">
    <source>
        <dbReference type="ARBA" id="ARBA00022598"/>
    </source>
</evidence>
<keyword evidence="14" id="KW-1185">Reference proteome</keyword>
<dbReference type="InterPro" id="IPR011761">
    <property type="entry name" value="ATP-grasp"/>
</dbReference>
<dbReference type="Gene3D" id="3.40.50.20">
    <property type="match status" value="1"/>
</dbReference>
<evidence type="ECO:0000256" key="10">
    <source>
        <dbReference type="HAMAP-Rule" id="MF_00047"/>
    </source>
</evidence>
<dbReference type="PROSITE" id="PS50975">
    <property type="entry name" value="ATP_GRASP"/>
    <property type="match status" value="1"/>
</dbReference>
<evidence type="ECO:0000256" key="11">
    <source>
        <dbReference type="PROSITE-ProRule" id="PRU00409"/>
    </source>
</evidence>
<dbReference type="EC" id="6.3.2.4" evidence="10"/>
<dbReference type="Proteomes" id="UP000679992">
    <property type="component" value="Unassembled WGS sequence"/>
</dbReference>
<keyword evidence="5 11" id="KW-0547">Nucleotide-binding</keyword>
<comment type="caution">
    <text evidence="13">The sequence shown here is derived from an EMBL/GenBank/DDBJ whole genome shotgun (WGS) entry which is preliminary data.</text>
</comment>
<gene>
    <name evidence="13" type="primary">ddlB_1</name>
    <name evidence="10" type="synonym">ddl</name>
    <name evidence="13" type="ORF">J42TS3_29300</name>
</gene>
<comment type="catalytic activity">
    <reaction evidence="10">
        <text>2 D-alanine + ATP = D-alanyl-D-alanine + ADP + phosphate + H(+)</text>
        <dbReference type="Rhea" id="RHEA:11224"/>
        <dbReference type="ChEBI" id="CHEBI:15378"/>
        <dbReference type="ChEBI" id="CHEBI:30616"/>
        <dbReference type="ChEBI" id="CHEBI:43474"/>
        <dbReference type="ChEBI" id="CHEBI:57416"/>
        <dbReference type="ChEBI" id="CHEBI:57822"/>
        <dbReference type="ChEBI" id="CHEBI:456216"/>
        <dbReference type="EC" id="6.3.2.4"/>
    </reaction>
</comment>
<dbReference type="NCBIfam" id="NF002378">
    <property type="entry name" value="PRK01372.1"/>
    <property type="match status" value="1"/>
</dbReference>
<keyword evidence="9 10" id="KW-0961">Cell wall biogenesis/degradation</keyword>
<keyword evidence="8 10" id="KW-0573">Peptidoglycan synthesis</keyword>
<evidence type="ECO:0000256" key="3">
    <source>
        <dbReference type="ARBA" id="ARBA00022490"/>
    </source>
</evidence>
<keyword evidence="6 11" id="KW-0067">ATP-binding</keyword>
<dbReference type="InterPro" id="IPR011095">
    <property type="entry name" value="Dala_Dala_lig_C"/>
</dbReference>
<evidence type="ECO:0000256" key="6">
    <source>
        <dbReference type="ARBA" id="ARBA00022840"/>
    </source>
</evidence>
<dbReference type="PANTHER" id="PTHR23132:SF23">
    <property type="entry name" value="D-ALANINE--D-ALANINE LIGASE B"/>
    <property type="match status" value="1"/>
</dbReference>
<dbReference type="PANTHER" id="PTHR23132">
    <property type="entry name" value="D-ALANINE--D-ALANINE LIGASE"/>
    <property type="match status" value="1"/>
</dbReference>
<dbReference type="InterPro" id="IPR016185">
    <property type="entry name" value="PreATP-grasp_dom_sf"/>
</dbReference>
<proteinExistence type="inferred from homology"/>
<dbReference type="GO" id="GO:0016874">
    <property type="term" value="F:ligase activity"/>
    <property type="evidence" value="ECO:0007669"/>
    <property type="project" value="UniProtKB-KW"/>
</dbReference>
<evidence type="ECO:0000256" key="8">
    <source>
        <dbReference type="ARBA" id="ARBA00022984"/>
    </source>
</evidence>
<dbReference type="PIRSF" id="PIRSF039102">
    <property type="entry name" value="Ddl/VanB"/>
    <property type="match status" value="1"/>
</dbReference>
<dbReference type="SUPFAM" id="SSF56059">
    <property type="entry name" value="Glutathione synthetase ATP-binding domain-like"/>
    <property type="match status" value="1"/>
</dbReference>
<dbReference type="PROSITE" id="PS00843">
    <property type="entry name" value="DALA_DALA_LIGASE_1"/>
    <property type="match status" value="1"/>
</dbReference>
<keyword evidence="3 10" id="KW-0963">Cytoplasm</keyword>
<dbReference type="Pfam" id="PF07478">
    <property type="entry name" value="Dala_Dala_lig_C"/>
    <property type="match status" value="1"/>
</dbReference>
<organism evidence="13 14">
    <name type="scientific">Paenibacillus vini</name>
    <dbReference type="NCBI Taxonomy" id="1476024"/>
    <lineage>
        <taxon>Bacteria</taxon>
        <taxon>Bacillati</taxon>
        <taxon>Bacillota</taxon>
        <taxon>Bacilli</taxon>
        <taxon>Bacillales</taxon>
        <taxon>Paenibacillaceae</taxon>
        <taxon>Paenibacillus</taxon>
    </lineage>
</organism>
<dbReference type="InterPro" id="IPR011127">
    <property type="entry name" value="Dala_Dala_lig_N"/>
</dbReference>
<evidence type="ECO:0000256" key="7">
    <source>
        <dbReference type="ARBA" id="ARBA00022960"/>
    </source>
</evidence>
<protein>
    <recommendedName>
        <fullName evidence="10">D-alanine--D-alanine ligase</fullName>
        <ecNumber evidence="10">6.3.2.4</ecNumber>
    </recommendedName>
    <alternativeName>
        <fullName evidence="10">D-Ala-D-Ala ligase</fullName>
    </alternativeName>
    <alternativeName>
        <fullName evidence="10">D-alanylalanine synthetase</fullName>
    </alternativeName>
</protein>
<evidence type="ECO:0000313" key="14">
    <source>
        <dbReference type="Proteomes" id="UP000679992"/>
    </source>
</evidence>
<dbReference type="NCBIfam" id="TIGR01205">
    <property type="entry name" value="D_ala_D_alaTIGR"/>
    <property type="match status" value="1"/>
</dbReference>
<dbReference type="Pfam" id="PF01820">
    <property type="entry name" value="Dala_Dala_lig_N"/>
    <property type="match status" value="1"/>
</dbReference>
<evidence type="ECO:0000256" key="2">
    <source>
        <dbReference type="ARBA" id="ARBA00010871"/>
    </source>
</evidence>
<keyword evidence="7 10" id="KW-0133">Cell shape</keyword>
<dbReference type="PROSITE" id="PS00844">
    <property type="entry name" value="DALA_DALA_LIGASE_2"/>
    <property type="match status" value="1"/>
</dbReference>
<comment type="pathway">
    <text evidence="10">Cell wall biogenesis; peptidoglycan biosynthesis.</text>
</comment>
<reference evidence="13 14" key="1">
    <citation type="submission" date="2021-03" db="EMBL/GenBank/DDBJ databases">
        <title>Antimicrobial resistance genes in bacteria isolated from Japanese honey, and their potential for conferring macrolide and lincosamide resistance in the American foulbrood pathogen Paenibacillus larvae.</title>
        <authorList>
            <person name="Okamoto M."/>
            <person name="Kumagai M."/>
            <person name="Kanamori H."/>
            <person name="Takamatsu D."/>
        </authorList>
    </citation>
    <scope>NUCLEOTIDE SEQUENCE [LARGE SCALE GENOMIC DNA]</scope>
    <source>
        <strain evidence="13 14">J42TS3</strain>
    </source>
</reference>
<evidence type="ECO:0000313" key="13">
    <source>
        <dbReference type="EMBL" id="GIP53895.1"/>
    </source>
</evidence>
<accession>A0ABQ4MD15</accession>
<comment type="similarity">
    <text evidence="2 10">Belongs to the D-alanine--D-alanine ligase family.</text>
</comment>